<evidence type="ECO:0000313" key="10">
    <source>
        <dbReference type="Proteomes" id="UP001274321"/>
    </source>
</evidence>
<feature type="active site" description="Proton acceptor" evidence="7">
    <location>
        <position position="255"/>
    </location>
</feature>
<evidence type="ECO:0000256" key="1">
    <source>
        <dbReference type="ARBA" id="ARBA00022516"/>
    </source>
</evidence>
<dbReference type="HAMAP" id="MF_00523">
    <property type="entry name" value="LpxD"/>
    <property type="match status" value="1"/>
</dbReference>
<dbReference type="InterPro" id="IPR020573">
    <property type="entry name" value="UDP_GlcNAc_AcTrfase_non-rep"/>
</dbReference>
<comment type="caution">
    <text evidence="9">The sequence shown here is derived from an EMBL/GenBank/DDBJ whole genome shotgun (WGS) entry which is preliminary data.</text>
</comment>
<comment type="function">
    <text evidence="7">Catalyzes the N-acylation of UDP-3-O-acylglucosamine using 3-hydroxyacyl-ACP as the acyl donor. Is involved in the biosynthesis of lipid A, a phosphorylated glycolipid that anchors the lipopolysaccharide to the outer membrane of the cell.</text>
</comment>
<evidence type="ECO:0000259" key="8">
    <source>
        <dbReference type="Pfam" id="PF04613"/>
    </source>
</evidence>
<keyword evidence="4 7" id="KW-0677">Repeat</keyword>
<proteinExistence type="inferred from homology"/>
<organism evidence="9 10">
    <name type="scientific">Terrihabitans rhizophilus</name>
    <dbReference type="NCBI Taxonomy" id="3092662"/>
    <lineage>
        <taxon>Bacteria</taxon>
        <taxon>Pseudomonadati</taxon>
        <taxon>Pseudomonadota</taxon>
        <taxon>Alphaproteobacteria</taxon>
        <taxon>Hyphomicrobiales</taxon>
        <taxon>Terrihabitans</taxon>
    </lineage>
</organism>
<name>A0ABU4RLJ8_9HYPH</name>
<dbReference type="PROSITE" id="PS00101">
    <property type="entry name" value="HEXAPEP_TRANSFERASES"/>
    <property type="match status" value="2"/>
</dbReference>
<dbReference type="Proteomes" id="UP001274321">
    <property type="component" value="Unassembled WGS sequence"/>
</dbReference>
<dbReference type="GO" id="GO:0103118">
    <property type="term" value="F:UDP-3-O-[(3R)-3-hydroxyacyl]-glucosamine N-acyltransferase activity"/>
    <property type="evidence" value="ECO:0007669"/>
    <property type="project" value="UniProtKB-EC"/>
</dbReference>
<dbReference type="InterPro" id="IPR018357">
    <property type="entry name" value="Hexapep_transf_CS"/>
</dbReference>
<dbReference type="Pfam" id="PF00132">
    <property type="entry name" value="Hexapep"/>
    <property type="match status" value="2"/>
</dbReference>
<evidence type="ECO:0000256" key="2">
    <source>
        <dbReference type="ARBA" id="ARBA00022556"/>
    </source>
</evidence>
<keyword evidence="1 7" id="KW-0444">Lipid biosynthesis</keyword>
<comment type="similarity">
    <text evidence="7">Belongs to the transferase hexapeptide repeat family. LpxD subfamily.</text>
</comment>
<dbReference type="PANTHER" id="PTHR43378">
    <property type="entry name" value="UDP-3-O-ACYLGLUCOSAMINE N-ACYLTRANSFERASE"/>
    <property type="match status" value="1"/>
</dbReference>
<evidence type="ECO:0000256" key="4">
    <source>
        <dbReference type="ARBA" id="ARBA00022737"/>
    </source>
</evidence>
<dbReference type="InterPro" id="IPR011004">
    <property type="entry name" value="Trimer_LpxA-like_sf"/>
</dbReference>
<evidence type="ECO:0000256" key="6">
    <source>
        <dbReference type="ARBA" id="ARBA00023315"/>
    </source>
</evidence>
<dbReference type="EMBL" id="JAXAFJ010000002">
    <property type="protein sequence ID" value="MDX6805466.1"/>
    <property type="molecule type" value="Genomic_DNA"/>
</dbReference>
<feature type="domain" description="UDP-3-O-[3-hydroxymyristoyl] glucosamine N-acyltransferase non-repeat region" evidence="8">
    <location>
        <begin position="32"/>
        <end position="99"/>
    </location>
</feature>
<reference evidence="9 10" key="1">
    <citation type="submission" date="2023-11" db="EMBL/GenBank/DDBJ databases">
        <authorList>
            <person name="Bao R."/>
        </authorList>
    </citation>
    <scope>NUCLEOTIDE SEQUENCE [LARGE SCALE GENOMIC DNA]</scope>
    <source>
        <strain evidence="9 10">PJ23</strain>
    </source>
</reference>
<dbReference type="SUPFAM" id="SSF51161">
    <property type="entry name" value="Trimeric LpxA-like enzymes"/>
    <property type="match status" value="1"/>
</dbReference>
<protein>
    <recommendedName>
        <fullName evidence="7">UDP-3-O-acylglucosamine N-acyltransferase</fullName>
        <ecNumber evidence="7">2.3.1.191</ecNumber>
    </recommendedName>
</protein>
<keyword evidence="3 7" id="KW-0808">Transferase</keyword>
<keyword evidence="6 7" id="KW-0012">Acyltransferase</keyword>
<comment type="catalytic activity">
    <reaction evidence="7">
        <text>a UDP-3-O-[(3R)-3-hydroxyacyl]-alpha-D-glucosamine + a (3R)-hydroxyacyl-[ACP] = a UDP-2-N,3-O-bis[(3R)-3-hydroxyacyl]-alpha-D-glucosamine + holo-[ACP] + H(+)</text>
        <dbReference type="Rhea" id="RHEA:53836"/>
        <dbReference type="Rhea" id="RHEA-COMP:9685"/>
        <dbReference type="Rhea" id="RHEA-COMP:9945"/>
        <dbReference type="ChEBI" id="CHEBI:15378"/>
        <dbReference type="ChEBI" id="CHEBI:64479"/>
        <dbReference type="ChEBI" id="CHEBI:78827"/>
        <dbReference type="ChEBI" id="CHEBI:137740"/>
        <dbReference type="ChEBI" id="CHEBI:137748"/>
        <dbReference type="EC" id="2.3.1.191"/>
    </reaction>
</comment>
<evidence type="ECO:0000256" key="5">
    <source>
        <dbReference type="ARBA" id="ARBA00023098"/>
    </source>
</evidence>
<dbReference type="CDD" id="cd03352">
    <property type="entry name" value="LbH_LpxD"/>
    <property type="match status" value="1"/>
</dbReference>
<gene>
    <name evidence="7 9" type="primary">lpxD</name>
    <name evidence="9" type="ORF">SCD90_05255</name>
</gene>
<dbReference type="Gene3D" id="2.160.10.10">
    <property type="entry name" value="Hexapeptide repeat proteins"/>
    <property type="match status" value="1"/>
</dbReference>
<dbReference type="RefSeq" id="WP_319843841.1">
    <property type="nucleotide sequence ID" value="NZ_JAXAFJ010000002.1"/>
</dbReference>
<comment type="subunit">
    <text evidence="7">Homotrimer.</text>
</comment>
<evidence type="ECO:0000256" key="3">
    <source>
        <dbReference type="ARBA" id="ARBA00022679"/>
    </source>
</evidence>
<dbReference type="InterPro" id="IPR007691">
    <property type="entry name" value="LpxD"/>
</dbReference>
<evidence type="ECO:0000313" key="9">
    <source>
        <dbReference type="EMBL" id="MDX6805466.1"/>
    </source>
</evidence>
<dbReference type="NCBIfam" id="TIGR01853">
    <property type="entry name" value="lipid_A_lpxD"/>
    <property type="match status" value="1"/>
</dbReference>
<dbReference type="PANTHER" id="PTHR43378:SF2">
    <property type="entry name" value="UDP-3-O-ACYLGLUCOSAMINE N-ACYLTRANSFERASE 1, MITOCHONDRIAL-RELATED"/>
    <property type="match status" value="1"/>
</dbReference>
<sequence>MGDPRFFAEPQPVRASDLAELTGSELHGDGSRELNGIGPLERAGRSDLSFLDNKAYAGDFRTTRAGACFVSPDLAGEAPDGLTLLVSREPYRAFAVAAARLFPAAMRPEPIFEGVGVAPGATVHPRARLEAGVIVDFGAVIGDGAEIGSGTIIGANSVIGADVRIGRDCAVGANATVVHALIGNRVILHSGVRIGQDGFGFAMGPRGHLKIPQIGRVVVQDDVEIGAGSCLDRGGTRDTVVGEGTKIDNLVQIAHNVVIGRHCVIVSQAGISGSTTLGDFVVVAGQAGLVGHIEIGAGTQIGAQSGVMNNVPAGQRLAGSPAQPVRDHMREVAFVRKMVRDARARGPRSGNSGEEQ</sequence>
<comment type="pathway">
    <text evidence="7">Bacterial outer membrane biogenesis; LPS lipid A biosynthesis.</text>
</comment>
<keyword evidence="2 7" id="KW-0441">Lipid A biosynthesis</keyword>
<dbReference type="Gene3D" id="3.40.1390.10">
    <property type="entry name" value="MurE/MurF, N-terminal domain"/>
    <property type="match status" value="1"/>
</dbReference>
<dbReference type="Pfam" id="PF04613">
    <property type="entry name" value="LpxD"/>
    <property type="match status" value="1"/>
</dbReference>
<keyword evidence="10" id="KW-1185">Reference proteome</keyword>
<dbReference type="EC" id="2.3.1.191" evidence="7"/>
<accession>A0ABU4RLJ8</accession>
<keyword evidence="5 7" id="KW-0443">Lipid metabolism</keyword>
<dbReference type="NCBIfam" id="NF002060">
    <property type="entry name" value="PRK00892.1"/>
    <property type="match status" value="1"/>
</dbReference>
<dbReference type="InterPro" id="IPR001451">
    <property type="entry name" value="Hexapep"/>
</dbReference>
<evidence type="ECO:0000256" key="7">
    <source>
        <dbReference type="HAMAP-Rule" id="MF_00523"/>
    </source>
</evidence>